<dbReference type="InterPro" id="IPR002890">
    <property type="entry name" value="MG2"/>
</dbReference>
<gene>
    <name evidence="4" type="ORF">NKOR_06140</name>
</gene>
<evidence type="ECO:0000259" key="3">
    <source>
        <dbReference type="Pfam" id="PF01835"/>
    </source>
</evidence>
<evidence type="ECO:0000313" key="4">
    <source>
        <dbReference type="EMBL" id="AFS81109.1"/>
    </source>
</evidence>
<dbReference type="GeneID" id="13725261"/>
<proteinExistence type="predicted"/>
<keyword evidence="2" id="KW-0472">Membrane</keyword>
<feature type="compositionally biased region" description="Basic and acidic residues" evidence="1">
    <location>
        <begin position="57"/>
        <end position="67"/>
    </location>
</feature>
<evidence type="ECO:0000313" key="5">
    <source>
        <dbReference type="Proteomes" id="UP000006101"/>
    </source>
</evidence>
<dbReference type="NCBIfam" id="TIGR04296">
    <property type="entry name" value="PEFG-CTERM"/>
    <property type="match status" value="1"/>
</dbReference>
<keyword evidence="5" id="KW-1185">Reference proteome</keyword>
<dbReference type="InterPro" id="IPR027560">
    <property type="entry name" value="PEFG-CTERM"/>
</dbReference>
<evidence type="ECO:0000256" key="2">
    <source>
        <dbReference type="SAM" id="Phobius"/>
    </source>
</evidence>
<reference evidence="4 5" key="1">
    <citation type="journal article" date="2012" name="J. Bacteriol.">
        <title>Draft Genome Sequence of an Ammonia-Oxidizing Archaeon, "Candidatus Nitrosopumilus koreensis" AR1, from Marine Sediment.</title>
        <authorList>
            <person name="Park S.J."/>
            <person name="Kim J.G."/>
            <person name="Jung M.Y."/>
            <person name="Kim S.J."/>
            <person name="Cha I.T."/>
            <person name="Kwon K."/>
            <person name="Lee J.H."/>
            <person name="Rhee S.K."/>
        </authorList>
    </citation>
    <scope>NUCLEOTIDE SEQUENCE [LARGE SCALE GENOMIC DNA]</scope>
    <source>
        <strain evidence="4 5">AR1</strain>
    </source>
</reference>
<dbReference type="KEGG" id="nkr:NKOR_06140"/>
<feature type="transmembrane region" description="Helical" evidence="2">
    <location>
        <begin position="353"/>
        <end position="373"/>
    </location>
</feature>
<feature type="domain" description="Macroglobulin" evidence="3">
    <location>
        <begin position="135"/>
        <end position="216"/>
    </location>
</feature>
<dbReference type="Proteomes" id="UP000006101">
    <property type="component" value="Chromosome"/>
</dbReference>
<feature type="region of interest" description="Disordered" evidence="1">
    <location>
        <begin position="43"/>
        <end position="97"/>
    </location>
</feature>
<dbReference type="HOGENOM" id="CLU_720813_0_0_2"/>
<evidence type="ECO:0000256" key="1">
    <source>
        <dbReference type="SAM" id="MobiDB-lite"/>
    </source>
</evidence>
<dbReference type="Gene3D" id="2.60.40.1930">
    <property type="match status" value="1"/>
</dbReference>
<dbReference type="RefSeq" id="WP_014963493.1">
    <property type="nucleotide sequence ID" value="NC_018655.1"/>
</dbReference>
<protein>
    <recommendedName>
        <fullName evidence="3">Macroglobulin domain-containing protein</fullName>
    </recommendedName>
</protein>
<dbReference type="GO" id="GO:0004866">
    <property type="term" value="F:endopeptidase inhibitor activity"/>
    <property type="evidence" value="ECO:0007669"/>
    <property type="project" value="InterPro"/>
</dbReference>
<organism evidence="4 5">
    <name type="scientific">Candidatus Nitrosopumilus koreensis AR1</name>
    <dbReference type="NCBI Taxonomy" id="1229908"/>
    <lineage>
        <taxon>Archaea</taxon>
        <taxon>Nitrososphaerota</taxon>
        <taxon>Nitrososphaeria</taxon>
        <taxon>Nitrosopumilales</taxon>
        <taxon>Nitrosopumilaceae</taxon>
        <taxon>Nitrosopumilus</taxon>
    </lineage>
</organism>
<accession>K0B6J6</accession>
<dbReference type="EMBL" id="CP003842">
    <property type="protein sequence ID" value="AFS81109.1"/>
    <property type="molecule type" value="Genomic_DNA"/>
</dbReference>
<dbReference type="PATRIC" id="fig|1229908.8.peg.1342"/>
<keyword evidence="2" id="KW-1133">Transmembrane helix</keyword>
<sequence>MTKSMRATTFLLLLSIMLILAPSSVMAQTEVGVESETKANVGVNVGADSGTNATAKSETKAEAKTEANPKSQENESSESQQSSEAQSEASAKSETKVQTTVGNIGVTAMGKGKMIVGLPTKYPMPAVSASNSFGLQTNQHLYKPGDMITVEGSIWADLLANLDGGDTVTVNLLDKQRNVVYETKSQITTEGEYSAEFMMPDDASKGAYTITASVNTESDLSSIVGLNGKVNLGASTKVAVVPPQVFKINVEEHGDFDVKVATNSTITDVQFNGDQKKVSVTVEGQSGTKGVSHISIPKAMVSGDLKIMIDGKAVASDKTVITSHTENETEVEVSYGHSVHTIDVIGTQAVPEFGTIATMILVVAIVSIIAVSAKSKLSIVPKL</sequence>
<name>K0B6J6_9ARCH</name>
<dbReference type="AlphaFoldDB" id="K0B6J6"/>
<dbReference type="STRING" id="1229908.NKOR_06140"/>
<keyword evidence="2" id="KW-0812">Transmembrane</keyword>
<dbReference type="Pfam" id="PF01835">
    <property type="entry name" value="MG2"/>
    <property type="match status" value="1"/>
</dbReference>
<feature type="compositionally biased region" description="Low complexity" evidence="1">
    <location>
        <begin position="77"/>
        <end position="92"/>
    </location>
</feature>